<sequence length="280" mass="32732">MFRDACFQDDCNAEPEVEIRDEGLTLNVEDVETPLYEGCAKYTKLSAIVVLYKHKATHGLSDKGFYEILGILREMFPLDNVLPESLYSAKKLLKVFDLGYQKIHVCINDCCLFRKELKHLEKCPKCGESRWKLNTKTNHIYKGVHAKVLRYFPIILRFRRMSRSVEMTNDLTWHFTHKSQDGKIWHPVESPAWESIDDRWPCFALEPRNMRLGLSTDGFNPFRKLSTKHSCWPIVLVTYNLPLWKCMSQENLILTLLIPRPKQPGNDIDVYLQPLIEDLN</sequence>
<dbReference type="PANTHER" id="PTHR10775:SF179">
    <property type="entry name" value="TRANSPOSON, EN_SPM-LIKE, TRANSPOSASE-ASSOCIATED DOMAIN PROTEIN"/>
    <property type="match status" value="1"/>
</dbReference>
<gene>
    <name evidence="1" type="ORF">Ddye_016196</name>
</gene>
<dbReference type="PANTHER" id="PTHR10775">
    <property type="entry name" value="OS08G0208400 PROTEIN"/>
    <property type="match status" value="1"/>
</dbReference>
<reference evidence="1" key="1">
    <citation type="journal article" date="2023" name="Plant J.">
        <title>Genome sequences and population genomics provide insights into the demographic history, inbreeding, and mutation load of two 'living fossil' tree species of Dipteronia.</title>
        <authorList>
            <person name="Feng Y."/>
            <person name="Comes H.P."/>
            <person name="Chen J."/>
            <person name="Zhu S."/>
            <person name="Lu R."/>
            <person name="Zhang X."/>
            <person name="Li P."/>
            <person name="Qiu J."/>
            <person name="Olsen K.M."/>
            <person name="Qiu Y."/>
        </authorList>
    </citation>
    <scope>NUCLEOTIDE SEQUENCE</scope>
    <source>
        <strain evidence="1">KIB01</strain>
    </source>
</reference>
<organism evidence="1 2">
    <name type="scientific">Dipteronia dyeriana</name>
    <dbReference type="NCBI Taxonomy" id="168575"/>
    <lineage>
        <taxon>Eukaryota</taxon>
        <taxon>Viridiplantae</taxon>
        <taxon>Streptophyta</taxon>
        <taxon>Embryophyta</taxon>
        <taxon>Tracheophyta</taxon>
        <taxon>Spermatophyta</taxon>
        <taxon>Magnoliopsida</taxon>
        <taxon>eudicotyledons</taxon>
        <taxon>Gunneridae</taxon>
        <taxon>Pentapetalae</taxon>
        <taxon>rosids</taxon>
        <taxon>malvids</taxon>
        <taxon>Sapindales</taxon>
        <taxon>Sapindaceae</taxon>
        <taxon>Hippocastanoideae</taxon>
        <taxon>Acereae</taxon>
        <taxon>Dipteronia</taxon>
    </lineage>
</organism>
<comment type="caution">
    <text evidence="1">The sequence shown here is derived from an EMBL/GenBank/DDBJ whole genome shotgun (WGS) entry which is preliminary data.</text>
</comment>
<accession>A0AAD9X026</accession>
<dbReference type="EMBL" id="JANJYI010000005">
    <property type="protein sequence ID" value="KAK2648707.1"/>
    <property type="molecule type" value="Genomic_DNA"/>
</dbReference>
<name>A0AAD9X026_9ROSI</name>
<evidence type="ECO:0008006" key="3">
    <source>
        <dbReference type="Google" id="ProtNLM"/>
    </source>
</evidence>
<evidence type="ECO:0000313" key="1">
    <source>
        <dbReference type="EMBL" id="KAK2648707.1"/>
    </source>
</evidence>
<protein>
    <recommendedName>
        <fullName evidence="3">Transposase</fullName>
    </recommendedName>
</protein>
<proteinExistence type="predicted"/>
<dbReference type="AlphaFoldDB" id="A0AAD9X026"/>
<evidence type="ECO:0000313" key="2">
    <source>
        <dbReference type="Proteomes" id="UP001280121"/>
    </source>
</evidence>
<keyword evidence="2" id="KW-1185">Reference proteome</keyword>
<dbReference type="InterPro" id="IPR004242">
    <property type="entry name" value="Transposase_21"/>
</dbReference>
<dbReference type="Proteomes" id="UP001280121">
    <property type="component" value="Unassembled WGS sequence"/>
</dbReference>
<dbReference type="Pfam" id="PF02992">
    <property type="entry name" value="Transposase_21"/>
    <property type="match status" value="1"/>
</dbReference>